<dbReference type="InterPro" id="IPR040676">
    <property type="entry name" value="DUF5641"/>
</dbReference>
<comment type="caution">
    <text evidence="2">The sequence shown here is derived from an EMBL/GenBank/DDBJ whole genome shotgun (WGS) entry which is preliminary data.</text>
</comment>
<dbReference type="EMBL" id="BGZK01002110">
    <property type="protein sequence ID" value="GBP90755.1"/>
    <property type="molecule type" value="Genomic_DNA"/>
</dbReference>
<protein>
    <recommendedName>
        <fullName evidence="1">DUF5641 domain-containing protein</fullName>
    </recommendedName>
</protein>
<dbReference type="Pfam" id="PF18701">
    <property type="entry name" value="DUF5641"/>
    <property type="match status" value="1"/>
</dbReference>
<feature type="domain" description="DUF5641" evidence="1">
    <location>
        <begin position="92"/>
        <end position="166"/>
    </location>
</feature>
<proteinExistence type="predicted"/>
<organism evidence="2 3">
    <name type="scientific">Eumeta variegata</name>
    <name type="common">Bagworm moth</name>
    <name type="synonym">Eumeta japonica</name>
    <dbReference type="NCBI Taxonomy" id="151549"/>
    <lineage>
        <taxon>Eukaryota</taxon>
        <taxon>Metazoa</taxon>
        <taxon>Ecdysozoa</taxon>
        <taxon>Arthropoda</taxon>
        <taxon>Hexapoda</taxon>
        <taxon>Insecta</taxon>
        <taxon>Pterygota</taxon>
        <taxon>Neoptera</taxon>
        <taxon>Endopterygota</taxon>
        <taxon>Lepidoptera</taxon>
        <taxon>Glossata</taxon>
        <taxon>Ditrysia</taxon>
        <taxon>Tineoidea</taxon>
        <taxon>Psychidae</taxon>
        <taxon>Oiketicinae</taxon>
        <taxon>Eumeta</taxon>
    </lineage>
</organism>
<reference evidence="2 3" key="1">
    <citation type="journal article" date="2019" name="Commun. Biol.">
        <title>The bagworm genome reveals a unique fibroin gene that provides high tensile strength.</title>
        <authorList>
            <person name="Kono N."/>
            <person name="Nakamura H."/>
            <person name="Ohtoshi R."/>
            <person name="Tomita M."/>
            <person name="Numata K."/>
            <person name="Arakawa K."/>
        </authorList>
    </citation>
    <scope>NUCLEOTIDE SEQUENCE [LARGE SCALE GENOMIC DNA]</scope>
</reference>
<accession>A0A4C1ZVR9</accession>
<keyword evidence="3" id="KW-1185">Reference proteome</keyword>
<gene>
    <name evidence="2" type="ORF">EVAR_33160_1</name>
</gene>
<evidence type="ECO:0000313" key="2">
    <source>
        <dbReference type="EMBL" id="GBP90755.1"/>
    </source>
</evidence>
<dbReference type="AlphaFoldDB" id="A0A4C1ZVR9"/>
<sequence>MSSRRRRLCRGHKNISEIFATSRRRSPPATDVSGDRDILSLDDRGPERLDICNAAVAKSKCALELTILQACYLAYIFWCLRPSIKDCGVKTSKYLHTLQQRYKWKDLAESPQVGDLILIKQDSVLPLQWQRGRILKLYPGRDDVVRVVDMRKPTSVLHRTVTSLALIPIRQKTADICGPGDIRETSNRLDCRRIVVPLDDFGLCTWTLEVQFWQNPREPAN</sequence>
<dbReference type="OrthoDB" id="8194935at2759"/>
<dbReference type="Proteomes" id="UP000299102">
    <property type="component" value="Unassembled WGS sequence"/>
</dbReference>
<name>A0A4C1ZVR9_EUMVA</name>
<evidence type="ECO:0000313" key="3">
    <source>
        <dbReference type="Proteomes" id="UP000299102"/>
    </source>
</evidence>
<evidence type="ECO:0000259" key="1">
    <source>
        <dbReference type="Pfam" id="PF18701"/>
    </source>
</evidence>